<dbReference type="KEGG" id="tva:4775414"/>
<dbReference type="VEuPathDB" id="TrichDB:TVAG_319920"/>
<dbReference type="SUPFAM" id="SSF48403">
    <property type="entry name" value="Ankyrin repeat"/>
    <property type="match status" value="1"/>
</dbReference>
<dbReference type="RefSeq" id="XP_001330766.1">
    <property type="nucleotide sequence ID" value="XM_001330730.1"/>
</dbReference>
<evidence type="ECO:0000259" key="1">
    <source>
        <dbReference type="Pfam" id="PF11929"/>
    </source>
</evidence>
<dbReference type="InParanoid" id="A2DQE0"/>
<dbReference type="SMR" id="A2DQE0"/>
<dbReference type="InterPro" id="IPR036770">
    <property type="entry name" value="Ankyrin_rpt-contain_sf"/>
</dbReference>
<dbReference type="EMBL" id="DS113231">
    <property type="protein sequence ID" value="EAY17397.1"/>
    <property type="molecule type" value="Genomic_DNA"/>
</dbReference>
<reference evidence="2" key="2">
    <citation type="journal article" date="2007" name="Science">
        <title>Draft genome sequence of the sexually transmitted pathogen Trichomonas vaginalis.</title>
        <authorList>
            <person name="Carlton J.M."/>
            <person name="Hirt R.P."/>
            <person name="Silva J.C."/>
            <person name="Delcher A.L."/>
            <person name="Schatz M."/>
            <person name="Zhao Q."/>
            <person name="Wortman J.R."/>
            <person name="Bidwell S.L."/>
            <person name="Alsmark U.C.M."/>
            <person name="Besteiro S."/>
            <person name="Sicheritz-Ponten T."/>
            <person name="Noel C.J."/>
            <person name="Dacks J.B."/>
            <person name="Foster P.G."/>
            <person name="Simillion C."/>
            <person name="Van de Peer Y."/>
            <person name="Miranda-Saavedra D."/>
            <person name="Barton G.J."/>
            <person name="Westrop G.D."/>
            <person name="Mueller S."/>
            <person name="Dessi D."/>
            <person name="Fiori P.L."/>
            <person name="Ren Q."/>
            <person name="Paulsen I."/>
            <person name="Zhang H."/>
            <person name="Bastida-Corcuera F.D."/>
            <person name="Simoes-Barbosa A."/>
            <person name="Brown M.T."/>
            <person name="Hayes R.D."/>
            <person name="Mukherjee M."/>
            <person name="Okumura C.Y."/>
            <person name="Schneider R."/>
            <person name="Smith A.J."/>
            <person name="Vanacova S."/>
            <person name="Villalvazo M."/>
            <person name="Haas B.J."/>
            <person name="Pertea M."/>
            <person name="Feldblyum T.V."/>
            <person name="Utterback T.R."/>
            <person name="Shu C.L."/>
            <person name="Osoegawa K."/>
            <person name="de Jong P.J."/>
            <person name="Hrdy I."/>
            <person name="Horvathova L."/>
            <person name="Zubacova Z."/>
            <person name="Dolezal P."/>
            <person name="Malik S.B."/>
            <person name="Logsdon J.M. Jr."/>
            <person name="Henze K."/>
            <person name="Gupta A."/>
            <person name="Wang C.C."/>
            <person name="Dunne R.L."/>
            <person name="Upcroft J.A."/>
            <person name="Upcroft P."/>
            <person name="White O."/>
            <person name="Salzberg S.L."/>
            <person name="Tang P."/>
            <person name="Chiu C.-H."/>
            <person name="Lee Y.-S."/>
            <person name="Embley T.M."/>
            <person name="Coombs G.H."/>
            <person name="Mottram J.C."/>
            <person name="Tachezy J."/>
            <person name="Fraser-Liggett C.M."/>
            <person name="Johnson P.J."/>
        </authorList>
    </citation>
    <scope>NUCLEOTIDE SEQUENCE [LARGE SCALE GENOMIC DNA]</scope>
    <source>
        <strain evidence="2">G3</strain>
    </source>
</reference>
<dbReference type="PANTHER" id="PTHR24159:SF5">
    <property type="entry name" value="ANK_REP_REGION DOMAIN-CONTAINING PROTEIN"/>
    <property type="match status" value="1"/>
</dbReference>
<dbReference type="VEuPathDB" id="TrichDB:TVAGG3_1009750"/>
<proteinExistence type="predicted"/>
<protein>
    <recommendedName>
        <fullName evidence="1">DUF3447 domain-containing protein</fullName>
    </recommendedName>
</protein>
<accession>A2DQE0</accession>
<reference evidence="2" key="1">
    <citation type="submission" date="2006-10" db="EMBL/GenBank/DDBJ databases">
        <authorList>
            <person name="Amadeo P."/>
            <person name="Zhao Q."/>
            <person name="Wortman J."/>
            <person name="Fraser-Liggett C."/>
            <person name="Carlton J."/>
        </authorList>
    </citation>
    <scope>NUCLEOTIDE SEQUENCE</scope>
    <source>
        <strain evidence="2">G3</strain>
    </source>
</reference>
<evidence type="ECO:0000313" key="3">
    <source>
        <dbReference type="Proteomes" id="UP000001542"/>
    </source>
</evidence>
<gene>
    <name evidence="2" type="ORF">TVAG_319920</name>
</gene>
<dbReference type="PANTHER" id="PTHR24159">
    <property type="match status" value="1"/>
</dbReference>
<name>A2DQE0_TRIV3</name>
<dbReference type="Proteomes" id="UP000001542">
    <property type="component" value="Unassembled WGS sequence"/>
</dbReference>
<organism evidence="2 3">
    <name type="scientific">Trichomonas vaginalis (strain ATCC PRA-98 / G3)</name>
    <dbReference type="NCBI Taxonomy" id="412133"/>
    <lineage>
        <taxon>Eukaryota</taxon>
        <taxon>Metamonada</taxon>
        <taxon>Parabasalia</taxon>
        <taxon>Trichomonadida</taxon>
        <taxon>Trichomonadidae</taxon>
        <taxon>Trichomonas</taxon>
    </lineage>
</organism>
<evidence type="ECO:0000313" key="2">
    <source>
        <dbReference type="EMBL" id="EAY17397.1"/>
    </source>
</evidence>
<sequence length="345" mass="39358">MDILIDFRKLLLTGKKSGVHNVIEYIEKNLINAEYSKFIVTEVLHVSTIRPFFTEFLAEIIIEASKIPYLLTLKTDLLNYVEYIHGPLIRMLYDRKYYSLDDLQVLFSSKKELTAFFAPELHFTLEDFQSIPQLQGLSGSFSQLENNEWEMFKEMINLGYVQNTIGFAMKYDDPSLISEFILNDFDIKGSTGPSLHETLGGFNLTLINAAALYASPNCFKELIMNGVELKEETCEYAVLGGDKEIINTCLKKFPKSKKFIPAAIKGNQNNILIELVNNGFSVSTNVYFIIEAHNYFALDYLLNKKLVDPDSRSIQMSNKLAEQNNNFELFGVLKKLTALPKLKSK</sequence>
<keyword evidence="3" id="KW-1185">Reference proteome</keyword>
<feature type="domain" description="DUF3447" evidence="1">
    <location>
        <begin position="227"/>
        <end position="297"/>
    </location>
</feature>
<dbReference type="Pfam" id="PF11929">
    <property type="entry name" value="DUF3447"/>
    <property type="match status" value="1"/>
</dbReference>
<dbReference type="InterPro" id="IPR020683">
    <property type="entry name" value="DUF3447"/>
</dbReference>
<dbReference type="AlphaFoldDB" id="A2DQE0"/>